<name>A0AB37IL56_HAEPA</name>
<dbReference type="InterPro" id="IPR048923">
    <property type="entry name" value="RE_NgoFVII_C"/>
</dbReference>
<sequence>MNTVFSNFHPAQITQKKLNDVWMDLFLGADEVLMATGYVSNDAVIELQRILEQKTSIRTVELLVGMHYLEGFSQPQYRSLCRLNAFLQAEKRGQVYVSPFVKFHGKMYSFKHQEQINGLIGSANLTCFWDNTERTYETMVHLDDFQTASDLHSGIRQTIKFLGKPINQASEPTIFAPHNVYLENCIGVEKIDANKVSELFRQTAQYHFLIPAKTEPKSNLNCFFGKGKNPKKPWQLRSWYEVELIVPIQIVRQEGYPTNRTVKIITDDGWSFSCYSSSKNKGNQLSTENLRSEDDLKTLGKWIKGRLEISGCLKPGEPVTPKTLHKYGNDHLEFRSTDDPDIWLLSFKGKN</sequence>
<protein>
    <submittedName>
        <fullName evidence="3">NgoFVII family restriction endonuclease</fullName>
    </submittedName>
</protein>
<accession>A0AB37IL56</accession>
<keyword evidence="3" id="KW-0378">Hydrolase</keyword>
<dbReference type="REBASE" id="300409">
    <property type="entry name" value="Hpa3258ORF2375P"/>
</dbReference>
<dbReference type="Pfam" id="PF09565">
    <property type="entry name" value="RE_NgoFVII"/>
    <property type="match status" value="1"/>
</dbReference>
<dbReference type="AlphaFoldDB" id="A0AB37IL56"/>
<comment type="caution">
    <text evidence="3">The sequence shown here is derived from an EMBL/GenBank/DDBJ whole genome shotgun (WGS) entry which is preliminary data.</text>
</comment>
<reference evidence="3 4" key="1">
    <citation type="submission" date="2018-05" db="EMBL/GenBank/DDBJ databases">
        <title>Draft Genome Sequences for a Diverse set of 7 Haemophilus Species.</title>
        <authorList>
            <person name="Nichols M."/>
            <person name="Topaz N."/>
            <person name="Wang X."/>
            <person name="Wang X."/>
            <person name="Boxrud D."/>
        </authorList>
    </citation>
    <scope>NUCLEOTIDE SEQUENCE [LARGE SCALE GENOMIC DNA]</scope>
    <source>
        <strain evidence="3 4">C2008003258</strain>
    </source>
</reference>
<feature type="domain" description="Restriction endonuclease type II NgoFVII C-terminal B3-like DNA-binding" evidence="2">
    <location>
        <begin position="200"/>
        <end position="338"/>
    </location>
</feature>
<evidence type="ECO:0000313" key="3">
    <source>
        <dbReference type="EMBL" id="RDE94328.1"/>
    </source>
</evidence>
<gene>
    <name evidence="3" type="ORF">DPV97_02380</name>
</gene>
<evidence type="ECO:0000259" key="2">
    <source>
        <dbReference type="Pfam" id="PF20731"/>
    </source>
</evidence>
<organism evidence="3 4">
    <name type="scientific">Haemophilus parainfluenzae</name>
    <dbReference type="NCBI Taxonomy" id="729"/>
    <lineage>
        <taxon>Bacteria</taxon>
        <taxon>Pseudomonadati</taxon>
        <taxon>Pseudomonadota</taxon>
        <taxon>Gammaproteobacteria</taxon>
        <taxon>Pasteurellales</taxon>
        <taxon>Pasteurellaceae</taxon>
        <taxon>Haemophilus</taxon>
    </lineage>
</organism>
<keyword evidence="3" id="KW-0255">Endonuclease</keyword>
<dbReference type="Gene3D" id="3.30.870.10">
    <property type="entry name" value="Endonuclease Chain A"/>
    <property type="match status" value="1"/>
</dbReference>
<keyword evidence="3" id="KW-0540">Nuclease</keyword>
<dbReference type="Proteomes" id="UP000253763">
    <property type="component" value="Unassembled WGS sequence"/>
</dbReference>
<evidence type="ECO:0000313" key="4">
    <source>
        <dbReference type="Proteomes" id="UP000253763"/>
    </source>
</evidence>
<proteinExistence type="predicted"/>
<dbReference type="GO" id="GO:0004519">
    <property type="term" value="F:endonuclease activity"/>
    <property type="evidence" value="ECO:0007669"/>
    <property type="project" value="UniProtKB-KW"/>
</dbReference>
<feature type="domain" description="Restriction endonuclease type II NgoFVII N-terminal" evidence="1">
    <location>
        <begin position="17"/>
        <end position="154"/>
    </location>
</feature>
<dbReference type="Pfam" id="PF20731">
    <property type="entry name" value="RE_NgoFVII_C"/>
    <property type="match status" value="1"/>
</dbReference>
<dbReference type="EMBL" id="QEPZ01000001">
    <property type="protein sequence ID" value="RDE94328.1"/>
    <property type="molecule type" value="Genomic_DNA"/>
</dbReference>
<dbReference type="InterPro" id="IPR019065">
    <property type="entry name" value="RE_NgoFVII_N"/>
</dbReference>
<evidence type="ECO:0000259" key="1">
    <source>
        <dbReference type="Pfam" id="PF09565"/>
    </source>
</evidence>
<dbReference type="RefSeq" id="WP_070714963.1">
    <property type="nucleotide sequence ID" value="NZ_QEPZ01000001.1"/>
</dbReference>